<proteinExistence type="predicted"/>
<evidence type="ECO:0000313" key="3">
    <source>
        <dbReference type="Proteomes" id="UP000009183"/>
    </source>
</evidence>
<organism evidence="2 3">
    <name type="scientific">Vitis vinifera</name>
    <name type="common">Grape</name>
    <dbReference type="NCBI Taxonomy" id="29760"/>
    <lineage>
        <taxon>Eukaryota</taxon>
        <taxon>Viridiplantae</taxon>
        <taxon>Streptophyta</taxon>
        <taxon>Embryophyta</taxon>
        <taxon>Tracheophyta</taxon>
        <taxon>Spermatophyta</taxon>
        <taxon>Magnoliopsida</taxon>
        <taxon>eudicotyledons</taxon>
        <taxon>Gunneridae</taxon>
        <taxon>Pentapetalae</taxon>
        <taxon>rosids</taxon>
        <taxon>Vitales</taxon>
        <taxon>Vitaceae</taxon>
        <taxon>Viteae</taxon>
        <taxon>Vitis</taxon>
    </lineage>
</organism>
<evidence type="ECO:0000313" key="2">
    <source>
        <dbReference type="EMBL" id="CCB61031.1"/>
    </source>
</evidence>
<dbReference type="HOGENOM" id="CLU_3413569_0_0_1"/>
<dbReference type="Proteomes" id="UP000009183">
    <property type="component" value="Unassembled WGS sequence, unordered"/>
</dbReference>
<keyword evidence="3" id="KW-1185">Reference proteome</keyword>
<accession>F6I264</accession>
<gene>
    <name evidence="2" type="ORF">VIT_00s0193g00100</name>
</gene>
<evidence type="ECO:0000256" key="1">
    <source>
        <dbReference type="SAM" id="MobiDB-lite"/>
    </source>
</evidence>
<protein>
    <submittedName>
        <fullName evidence="2">Uncharacterized protein</fullName>
    </submittedName>
</protein>
<dbReference type="InParanoid" id="F6I264"/>
<feature type="compositionally biased region" description="Gly residues" evidence="1">
    <location>
        <begin position="18"/>
        <end position="28"/>
    </location>
</feature>
<feature type="compositionally biased region" description="Polar residues" evidence="1">
    <location>
        <begin position="1"/>
        <end position="12"/>
    </location>
</feature>
<name>F6I264_VITVI</name>
<dbReference type="PaxDb" id="29760-VIT_00s0193g00100.t01"/>
<dbReference type="EMBL" id="FN596530">
    <property type="protein sequence ID" value="CCB61031.1"/>
    <property type="molecule type" value="Genomic_DNA"/>
</dbReference>
<dbReference type="AlphaFoldDB" id="F6I264"/>
<sequence>MGRRSPTGSGSPVATGRCPGGGGGEGYK</sequence>
<reference evidence="3" key="1">
    <citation type="journal article" date="2007" name="Nature">
        <title>The grapevine genome sequence suggests ancestral hexaploidization in major angiosperm phyla.</title>
        <authorList>
            <consortium name="The French-Italian Public Consortium for Grapevine Genome Characterization."/>
            <person name="Jaillon O."/>
            <person name="Aury J.-M."/>
            <person name="Noel B."/>
            <person name="Policriti A."/>
            <person name="Clepet C."/>
            <person name="Casagrande A."/>
            <person name="Choisne N."/>
            <person name="Aubourg S."/>
            <person name="Vitulo N."/>
            <person name="Jubin C."/>
            <person name="Vezzi A."/>
            <person name="Legeai F."/>
            <person name="Hugueney P."/>
            <person name="Dasilva C."/>
            <person name="Horner D."/>
            <person name="Mica E."/>
            <person name="Jublot D."/>
            <person name="Poulain J."/>
            <person name="Bruyere C."/>
            <person name="Billault A."/>
            <person name="Segurens B."/>
            <person name="Gouyvenoux M."/>
            <person name="Ugarte E."/>
            <person name="Cattonaro F."/>
            <person name="Anthouard V."/>
            <person name="Vico V."/>
            <person name="Del Fabbro C."/>
            <person name="Alaux M."/>
            <person name="Di Gaspero G."/>
            <person name="Dumas V."/>
            <person name="Felice N."/>
            <person name="Paillard S."/>
            <person name="Juman I."/>
            <person name="Moroldo M."/>
            <person name="Scalabrin S."/>
            <person name="Canaguier A."/>
            <person name="Le Clainche I."/>
            <person name="Malacrida G."/>
            <person name="Durand E."/>
            <person name="Pesole G."/>
            <person name="Laucou V."/>
            <person name="Chatelet P."/>
            <person name="Merdinoglu D."/>
            <person name="Delledonne M."/>
            <person name="Pezzotti M."/>
            <person name="Lecharny A."/>
            <person name="Scarpelli C."/>
            <person name="Artiguenave F."/>
            <person name="Pe M.E."/>
            <person name="Valle G."/>
            <person name="Morgante M."/>
            <person name="Caboche M."/>
            <person name="Adam-Blondon A.-F."/>
            <person name="Weissenbach J."/>
            <person name="Quetier F."/>
            <person name="Wincker P."/>
        </authorList>
    </citation>
    <scope>NUCLEOTIDE SEQUENCE [LARGE SCALE GENOMIC DNA]</scope>
    <source>
        <strain evidence="3">cv. Pinot noir / PN40024</strain>
    </source>
</reference>
<feature type="region of interest" description="Disordered" evidence="1">
    <location>
        <begin position="1"/>
        <end position="28"/>
    </location>
</feature>